<evidence type="ECO:0000256" key="1">
    <source>
        <dbReference type="ARBA" id="ARBA00023015"/>
    </source>
</evidence>
<dbReference type="GO" id="GO:0045892">
    <property type="term" value="P:negative regulation of DNA-templated transcription"/>
    <property type="evidence" value="ECO:0007669"/>
    <property type="project" value="TreeGrafter"/>
</dbReference>
<dbReference type="RefSeq" id="WP_165615907.1">
    <property type="nucleotide sequence ID" value="NZ_FAOZ01000038.1"/>
</dbReference>
<evidence type="ECO:0000259" key="5">
    <source>
        <dbReference type="PROSITE" id="PS51078"/>
    </source>
</evidence>
<accession>A0A0S4QXV4</accession>
<dbReference type="Gene3D" id="1.10.10.10">
    <property type="entry name" value="Winged helix-like DNA-binding domain superfamily/Winged helix DNA-binding domain"/>
    <property type="match status" value="1"/>
</dbReference>
<dbReference type="InterPro" id="IPR050707">
    <property type="entry name" value="HTH_MetabolicPath_Reg"/>
</dbReference>
<dbReference type="GO" id="GO:0003700">
    <property type="term" value="F:DNA-binding transcription factor activity"/>
    <property type="evidence" value="ECO:0007669"/>
    <property type="project" value="TreeGrafter"/>
</dbReference>
<dbReference type="InterPro" id="IPR029016">
    <property type="entry name" value="GAF-like_dom_sf"/>
</dbReference>
<sequence>MPTQPARSVQRAARVLKVLAATPETDRTLSDLARAVGMPRSSCQALLLALCDEGLALRREPGPHYRLGPELLGLGRAASQAVVLADILADELPRLRDEFQATAMAGAVHGDAVVVTAAYPVPHPYGLTARSGSRLPFRAPVGPIYVAWAGDEAEAGWLARAQPALSAPQCDVHRAALAEVRARGWSATVQSHRDQATAHEAVQAHDVPAVHEITATDLVATRLHVIGVSAPVWAADGTLACSLALTALPRDLSGAETRHIAARLVEVAAQITTNIGGARTAGPGSR</sequence>
<dbReference type="Pfam" id="PF09339">
    <property type="entry name" value="HTH_IclR"/>
    <property type="match status" value="1"/>
</dbReference>
<dbReference type="SMART" id="SM00346">
    <property type="entry name" value="HTH_ICLR"/>
    <property type="match status" value="1"/>
</dbReference>
<dbReference type="AlphaFoldDB" id="A0A0S4QXV4"/>
<dbReference type="SUPFAM" id="SSF46785">
    <property type="entry name" value="Winged helix' DNA-binding domain"/>
    <property type="match status" value="1"/>
</dbReference>
<keyword evidence="3" id="KW-0804">Transcription</keyword>
<gene>
    <name evidence="6" type="ORF">Ga0074812_13854</name>
</gene>
<dbReference type="Gene3D" id="3.30.450.40">
    <property type="match status" value="1"/>
</dbReference>
<protein>
    <submittedName>
        <fullName evidence="6">DNA-binding transcriptional regulator, IclR family</fullName>
    </submittedName>
</protein>
<dbReference type="PANTHER" id="PTHR30136:SF24">
    <property type="entry name" value="HTH-TYPE TRANSCRIPTIONAL REPRESSOR ALLR"/>
    <property type="match status" value="1"/>
</dbReference>
<keyword evidence="7" id="KW-1185">Reference proteome</keyword>
<keyword evidence="2 6" id="KW-0238">DNA-binding</keyword>
<feature type="domain" description="IclR-ED" evidence="5">
    <location>
        <begin position="70"/>
        <end position="277"/>
    </location>
</feature>
<evidence type="ECO:0000313" key="6">
    <source>
        <dbReference type="EMBL" id="CUU60339.1"/>
    </source>
</evidence>
<dbReference type="GO" id="GO:0003677">
    <property type="term" value="F:DNA binding"/>
    <property type="evidence" value="ECO:0007669"/>
    <property type="project" value="UniProtKB-KW"/>
</dbReference>
<feature type="domain" description="HTH iclR-type" evidence="4">
    <location>
        <begin position="6"/>
        <end position="69"/>
    </location>
</feature>
<evidence type="ECO:0000256" key="2">
    <source>
        <dbReference type="ARBA" id="ARBA00023125"/>
    </source>
</evidence>
<dbReference type="InterPro" id="IPR005471">
    <property type="entry name" value="Tscrpt_reg_IclR_N"/>
</dbReference>
<dbReference type="PROSITE" id="PS51077">
    <property type="entry name" value="HTH_ICLR"/>
    <property type="match status" value="1"/>
</dbReference>
<dbReference type="InterPro" id="IPR036388">
    <property type="entry name" value="WH-like_DNA-bd_sf"/>
</dbReference>
<evidence type="ECO:0000259" key="4">
    <source>
        <dbReference type="PROSITE" id="PS51077"/>
    </source>
</evidence>
<evidence type="ECO:0000256" key="3">
    <source>
        <dbReference type="ARBA" id="ARBA00023163"/>
    </source>
</evidence>
<keyword evidence="1" id="KW-0805">Transcription regulation</keyword>
<reference evidence="7" key="1">
    <citation type="submission" date="2015-11" db="EMBL/GenBank/DDBJ databases">
        <authorList>
            <person name="Varghese N."/>
        </authorList>
    </citation>
    <scope>NUCLEOTIDE SEQUENCE [LARGE SCALE GENOMIC DNA]</scope>
    <source>
        <strain evidence="7">DSM 45899</strain>
    </source>
</reference>
<name>A0A0S4QXV4_9ACTN</name>
<dbReference type="InterPro" id="IPR014757">
    <property type="entry name" value="Tscrpt_reg_IclR_C"/>
</dbReference>
<dbReference type="PANTHER" id="PTHR30136">
    <property type="entry name" value="HELIX-TURN-HELIX TRANSCRIPTIONAL REGULATOR, ICLR FAMILY"/>
    <property type="match status" value="1"/>
</dbReference>
<dbReference type="PROSITE" id="PS51078">
    <property type="entry name" value="ICLR_ED"/>
    <property type="match status" value="1"/>
</dbReference>
<dbReference type="EMBL" id="FAOZ01000038">
    <property type="protein sequence ID" value="CUU60339.1"/>
    <property type="molecule type" value="Genomic_DNA"/>
</dbReference>
<organism evidence="6 7">
    <name type="scientific">Parafrankia irregularis</name>
    <dbReference type="NCBI Taxonomy" id="795642"/>
    <lineage>
        <taxon>Bacteria</taxon>
        <taxon>Bacillati</taxon>
        <taxon>Actinomycetota</taxon>
        <taxon>Actinomycetes</taxon>
        <taxon>Frankiales</taxon>
        <taxon>Frankiaceae</taxon>
        <taxon>Parafrankia</taxon>
    </lineage>
</organism>
<dbReference type="InterPro" id="IPR036390">
    <property type="entry name" value="WH_DNA-bd_sf"/>
</dbReference>
<dbReference type="SUPFAM" id="SSF55781">
    <property type="entry name" value="GAF domain-like"/>
    <property type="match status" value="1"/>
</dbReference>
<proteinExistence type="predicted"/>
<evidence type="ECO:0000313" key="7">
    <source>
        <dbReference type="Proteomes" id="UP000198802"/>
    </source>
</evidence>
<dbReference type="Proteomes" id="UP000198802">
    <property type="component" value="Unassembled WGS sequence"/>
</dbReference>